<dbReference type="Pfam" id="PF10253">
    <property type="entry name" value="PRCC"/>
    <property type="match status" value="1"/>
</dbReference>
<gene>
    <name evidence="2" type="ORF">BBO_02842</name>
</gene>
<proteinExistence type="predicted"/>
<dbReference type="OrthoDB" id="2555634at2759"/>
<evidence type="ECO:0000256" key="1">
    <source>
        <dbReference type="SAM" id="MobiDB-lite"/>
    </source>
</evidence>
<evidence type="ECO:0000313" key="2">
    <source>
        <dbReference type="EMBL" id="OAA47387.1"/>
    </source>
</evidence>
<dbReference type="InterPro" id="IPR018800">
    <property type="entry name" value="PRCC"/>
</dbReference>
<name>A0A167H238_9HYPO</name>
<dbReference type="EMBL" id="AZHA01000006">
    <property type="protein sequence ID" value="OAA47387.1"/>
    <property type="molecule type" value="Genomic_DNA"/>
</dbReference>
<dbReference type="AlphaFoldDB" id="A0A167H238"/>
<comment type="caution">
    <text evidence="2">The sequence shown here is derived from an EMBL/GenBank/DDBJ whole genome shotgun (WGS) entry which is preliminary data.</text>
</comment>
<organism evidence="2 3">
    <name type="scientific">Beauveria brongniartii RCEF 3172</name>
    <dbReference type="NCBI Taxonomy" id="1081107"/>
    <lineage>
        <taxon>Eukaryota</taxon>
        <taxon>Fungi</taxon>
        <taxon>Dikarya</taxon>
        <taxon>Ascomycota</taxon>
        <taxon>Pezizomycotina</taxon>
        <taxon>Sordariomycetes</taxon>
        <taxon>Hypocreomycetidae</taxon>
        <taxon>Hypocreales</taxon>
        <taxon>Cordycipitaceae</taxon>
        <taxon>Beauveria</taxon>
        <taxon>Beauveria brongniartii</taxon>
    </lineage>
</organism>
<keyword evidence="2" id="KW-0808">Transferase</keyword>
<evidence type="ECO:0000313" key="3">
    <source>
        <dbReference type="Proteomes" id="UP000076863"/>
    </source>
</evidence>
<feature type="region of interest" description="Disordered" evidence="1">
    <location>
        <begin position="56"/>
        <end position="143"/>
    </location>
</feature>
<dbReference type="GO" id="GO:0016301">
    <property type="term" value="F:kinase activity"/>
    <property type="evidence" value="ECO:0007669"/>
    <property type="project" value="UniProtKB-KW"/>
</dbReference>
<feature type="region of interest" description="Disordered" evidence="1">
    <location>
        <begin position="1"/>
        <end position="42"/>
    </location>
</feature>
<feature type="compositionally biased region" description="Low complexity" evidence="1">
    <location>
        <begin position="209"/>
        <end position="241"/>
    </location>
</feature>
<protein>
    <submittedName>
        <fullName evidence="2">Stress activated map kinase interacting</fullName>
    </submittedName>
</protein>
<feature type="region of interest" description="Disordered" evidence="1">
    <location>
        <begin position="158"/>
        <end position="269"/>
    </location>
</feature>
<feature type="compositionally biased region" description="Polar residues" evidence="1">
    <location>
        <begin position="257"/>
        <end position="269"/>
    </location>
</feature>
<sequence>MGLVDYSSESDSSGPEAEAPTKPTPKSKIGGGGASKKVPSVVDKSKAGKIIVNLAGNAANAPSDEPPAKRARTTDAGGGGGRFSGFNAFLPAPKNTAAKSTAGGSRGVGLRTSAAPGFSRGVADVPSTTNVDATGDVDEEGDDAVRTTTTTTAAAAKSCGLSLPPPKNAVAEPTIPEGQKPAAEVRLTGKPLMFRPLSVAKGKTKKKTTTTTTTSTAAAKLAPPADTKSTASAAPATSAALPEPPSKKKISLFSIPSDDTTTPAPGPSLSSGTGAYEPLFETAHDDAYKATAQAAAEPLVAGEEAESVGALADDMNLSAAARRELFGRAGSGSGSGTTAQRVVNFNMDREYRHNEALRASGEQQMHNPVRAIQGGGKHSLRQLVGNVQGQVDAFFK</sequence>
<keyword evidence="2" id="KW-0418">Kinase</keyword>
<dbReference type="Proteomes" id="UP000076863">
    <property type="component" value="Unassembled WGS sequence"/>
</dbReference>
<reference evidence="2 3" key="1">
    <citation type="journal article" date="2016" name="Genome Biol. Evol.">
        <title>Divergent and convergent evolution of fungal pathogenicity.</title>
        <authorList>
            <person name="Shang Y."/>
            <person name="Xiao G."/>
            <person name="Zheng P."/>
            <person name="Cen K."/>
            <person name="Zhan S."/>
            <person name="Wang C."/>
        </authorList>
    </citation>
    <scope>NUCLEOTIDE SEQUENCE [LARGE SCALE GENOMIC DNA]</scope>
    <source>
        <strain evidence="2 3">RCEF 3172</strain>
    </source>
</reference>
<accession>A0A167H238</accession>
<keyword evidence="3" id="KW-1185">Reference proteome</keyword>